<gene>
    <name evidence="2" type="ORF">ABT188_13555</name>
</gene>
<accession>A0ABV1SV26</accession>
<sequence length="181" mass="18920">MTRHPGCGRPDHDRSPAGPSSIRQSSARQSPIRQSSTRSAPAGRRAGAGEADRPPVLSLVRDSDGGRRTPVDLALLTRGPMPDGVRGALVAVTCGRVVATWVPAGPFRVPPGRVLLSWTRTADGRADVTARLGLAGAQVLLAVWPGLDGEWSGVVRPTVAEVTELHAALHLATAVLDRLAD</sequence>
<evidence type="ECO:0000313" key="3">
    <source>
        <dbReference type="Proteomes" id="UP001496720"/>
    </source>
</evidence>
<proteinExistence type="predicted"/>
<comment type="caution">
    <text evidence="2">The sequence shown here is derived from an EMBL/GenBank/DDBJ whole genome shotgun (WGS) entry which is preliminary data.</text>
</comment>
<keyword evidence="3" id="KW-1185">Reference proteome</keyword>
<reference evidence="2 3" key="1">
    <citation type="submission" date="2024-06" db="EMBL/GenBank/DDBJ databases">
        <title>The Natural Products Discovery Center: Release of the First 8490 Sequenced Strains for Exploring Actinobacteria Biosynthetic Diversity.</title>
        <authorList>
            <person name="Kalkreuter E."/>
            <person name="Kautsar S.A."/>
            <person name="Yang D."/>
            <person name="Bader C.D."/>
            <person name="Teijaro C.N."/>
            <person name="Fluegel L."/>
            <person name="Davis C.M."/>
            <person name="Simpson J.R."/>
            <person name="Lauterbach L."/>
            <person name="Steele A.D."/>
            <person name="Gui C."/>
            <person name="Meng S."/>
            <person name="Li G."/>
            <person name="Viehrig K."/>
            <person name="Ye F."/>
            <person name="Su P."/>
            <person name="Kiefer A.F."/>
            <person name="Nichols A."/>
            <person name="Cepeda A.J."/>
            <person name="Yan W."/>
            <person name="Fan B."/>
            <person name="Jiang Y."/>
            <person name="Adhikari A."/>
            <person name="Zheng C.-J."/>
            <person name="Schuster L."/>
            <person name="Cowan T.M."/>
            <person name="Smanski M.J."/>
            <person name="Chevrette M.G."/>
            <person name="De Carvalho L.P.S."/>
            <person name="Shen B."/>
        </authorList>
    </citation>
    <scope>NUCLEOTIDE SEQUENCE [LARGE SCALE GENOMIC DNA]</scope>
    <source>
        <strain evidence="2 3">NPDC001615</strain>
    </source>
</reference>
<protein>
    <recommendedName>
        <fullName evidence="4">SsgA family sporulation/cell division regulator</fullName>
    </recommendedName>
</protein>
<evidence type="ECO:0008006" key="4">
    <source>
        <dbReference type="Google" id="ProtNLM"/>
    </source>
</evidence>
<name>A0ABV1SV26_9ACTN</name>
<feature type="compositionally biased region" description="Polar residues" evidence="1">
    <location>
        <begin position="21"/>
        <end position="39"/>
    </location>
</feature>
<dbReference type="EMBL" id="JBEOZY010000010">
    <property type="protein sequence ID" value="MER6165580.1"/>
    <property type="molecule type" value="Genomic_DNA"/>
</dbReference>
<feature type="compositionally biased region" description="Low complexity" evidence="1">
    <location>
        <begin position="40"/>
        <end position="49"/>
    </location>
</feature>
<organism evidence="2 3">
    <name type="scientific">Streptomyces violaceorubidus</name>
    <dbReference type="NCBI Taxonomy" id="284042"/>
    <lineage>
        <taxon>Bacteria</taxon>
        <taxon>Bacillati</taxon>
        <taxon>Actinomycetota</taxon>
        <taxon>Actinomycetes</taxon>
        <taxon>Kitasatosporales</taxon>
        <taxon>Streptomycetaceae</taxon>
        <taxon>Streptomyces</taxon>
    </lineage>
</organism>
<dbReference type="RefSeq" id="WP_352147363.1">
    <property type="nucleotide sequence ID" value="NZ_JBEOZY010000010.1"/>
</dbReference>
<evidence type="ECO:0000256" key="1">
    <source>
        <dbReference type="SAM" id="MobiDB-lite"/>
    </source>
</evidence>
<feature type="region of interest" description="Disordered" evidence="1">
    <location>
        <begin position="1"/>
        <end position="65"/>
    </location>
</feature>
<evidence type="ECO:0000313" key="2">
    <source>
        <dbReference type="EMBL" id="MER6165580.1"/>
    </source>
</evidence>
<dbReference type="Proteomes" id="UP001496720">
    <property type="component" value="Unassembled WGS sequence"/>
</dbReference>